<dbReference type="HOGENOM" id="CLU_2065945_0_0_1"/>
<evidence type="ECO:0000256" key="1">
    <source>
        <dbReference type="SAM" id="MobiDB-lite"/>
    </source>
</evidence>
<dbReference type="KEGG" id="gtt:GUITHDRAFT_105044"/>
<organism evidence="2">
    <name type="scientific">Guillardia theta (strain CCMP2712)</name>
    <name type="common">Cryptophyte</name>
    <dbReference type="NCBI Taxonomy" id="905079"/>
    <lineage>
        <taxon>Eukaryota</taxon>
        <taxon>Cryptophyceae</taxon>
        <taxon>Pyrenomonadales</taxon>
        <taxon>Geminigeraceae</taxon>
        <taxon>Guillardia</taxon>
    </lineage>
</organism>
<sequence>MPEEEKMKHEIDSLKQQLEHEREERIRIEESAQSDRSKLRDQMENYEKMVADLKSAVEEKEMRVKKMAEELNASRMKEQKFQAKFDLICSVRKQQDEDAANLLMKVGKQGGQEGRGGKK</sequence>
<dbReference type="PaxDb" id="55529-EKX48960"/>
<dbReference type="Proteomes" id="UP000011087">
    <property type="component" value="Unassembled WGS sequence"/>
</dbReference>
<reference evidence="4" key="2">
    <citation type="submission" date="2012-11" db="EMBL/GenBank/DDBJ databases">
        <authorList>
            <person name="Kuo A."/>
            <person name="Curtis B.A."/>
            <person name="Tanifuji G."/>
            <person name="Burki F."/>
            <person name="Gruber A."/>
            <person name="Irimia M."/>
            <person name="Maruyama S."/>
            <person name="Arias M.C."/>
            <person name="Ball S.G."/>
            <person name="Gile G.H."/>
            <person name="Hirakawa Y."/>
            <person name="Hopkins J.F."/>
            <person name="Rensing S.A."/>
            <person name="Schmutz J."/>
            <person name="Symeonidi A."/>
            <person name="Elias M."/>
            <person name="Eveleigh R.J."/>
            <person name="Herman E.K."/>
            <person name="Klute M.J."/>
            <person name="Nakayama T."/>
            <person name="Obornik M."/>
            <person name="Reyes-Prieto A."/>
            <person name="Armbrust E.V."/>
            <person name="Aves S.J."/>
            <person name="Beiko R.G."/>
            <person name="Coutinho P."/>
            <person name="Dacks J.B."/>
            <person name="Durnford D.G."/>
            <person name="Fast N.M."/>
            <person name="Green B.R."/>
            <person name="Grisdale C."/>
            <person name="Hempe F."/>
            <person name="Henrissat B."/>
            <person name="Hoppner M.P."/>
            <person name="Ishida K.-I."/>
            <person name="Kim E."/>
            <person name="Koreny L."/>
            <person name="Kroth P.G."/>
            <person name="Liu Y."/>
            <person name="Malik S.-B."/>
            <person name="Maier U.G."/>
            <person name="McRose D."/>
            <person name="Mock T."/>
            <person name="Neilson J.A."/>
            <person name="Onodera N.T."/>
            <person name="Poole A.M."/>
            <person name="Pritham E.J."/>
            <person name="Richards T.A."/>
            <person name="Rocap G."/>
            <person name="Roy S.W."/>
            <person name="Sarai C."/>
            <person name="Schaack S."/>
            <person name="Shirato S."/>
            <person name="Slamovits C.H."/>
            <person name="Spencer D.F."/>
            <person name="Suzuki S."/>
            <person name="Worden A.Z."/>
            <person name="Zauner S."/>
            <person name="Barry K."/>
            <person name="Bell C."/>
            <person name="Bharti A.K."/>
            <person name="Crow J.A."/>
            <person name="Grimwood J."/>
            <person name="Kramer R."/>
            <person name="Lindquist E."/>
            <person name="Lucas S."/>
            <person name="Salamov A."/>
            <person name="McFadden G.I."/>
            <person name="Lane C.E."/>
            <person name="Keeling P.J."/>
            <person name="Gray M.W."/>
            <person name="Grigoriev I.V."/>
            <person name="Archibald J.M."/>
        </authorList>
    </citation>
    <scope>NUCLEOTIDE SEQUENCE</scope>
    <source>
        <strain evidence="4">CCMP2712</strain>
    </source>
</reference>
<dbReference type="GeneID" id="17305654"/>
<accession>L1JLH3</accession>
<evidence type="ECO:0000313" key="2">
    <source>
        <dbReference type="EMBL" id="EKX48960.1"/>
    </source>
</evidence>
<evidence type="ECO:0000313" key="3">
    <source>
        <dbReference type="EnsemblProtists" id="EKX48960"/>
    </source>
</evidence>
<dbReference type="AlphaFoldDB" id="L1JLH3"/>
<protein>
    <submittedName>
        <fullName evidence="2 3">Uncharacterized protein</fullName>
    </submittedName>
</protein>
<keyword evidence="4" id="KW-1185">Reference proteome</keyword>
<name>L1JLH3_GUITC</name>
<evidence type="ECO:0000313" key="4">
    <source>
        <dbReference type="Proteomes" id="UP000011087"/>
    </source>
</evidence>
<reference evidence="2 4" key="1">
    <citation type="journal article" date="2012" name="Nature">
        <title>Algal genomes reveal evolutionary mosaicism and the fate of nucleomorphs.</title>
        <authorList>
            <consortium name="DOE Joint Genome Institute"/>
            <person name="Curtis B.A."/>
            <person name="Tanifuji G."/>
            <person name="Burki F."/>
            <person name="Gruber A."/>
            <person name="Irimia M."/>
            <person name="Maruyama S."/>
            <person name="Arias M.C."/>
            <person name="Ball S.G."/>
            <person name="Gile G.H."/>
            <person name="Hirakawa Y."/>
            <person name="Hopkins J.F."/>
            <person name="Kuo A."/>
            <person name="Rensing S.A."/>
            <person name="Schmutz J."/>
            <person name="Symeonidi A."/>
            <person name="Elias M."/>
            <person name="Eveleigh R.J."/>
            <person name="Herman E.K."/>
            <person name="Klute M.J."/>
            <person name="Nakayama T."/>
            <person name="Obornik M."/>
            <person name="Reyes-Prieto A."/>
            <person name="Armbrust E.V."/>
            <person name="Aves S.J."/>
            <person name="Beiko R.G."/>
            <person name="Coutinho P."/>
            <person name="Dacks J.B."/>
            <person name="Durnford D.G."/>
            <person name="Fast N.M."/>
            <person name="Green B.R."/>
            <person name="Grisdale C.J."/>
            <person name="Hempel F."/>
            <person name="Henrissat B."/>
            <person name="Hoppner M.P."/>
            <person name="Ishida K."/>
            <person name="Kim E."/>
            <person name="Koreny L."/>
            <person name="Kroth P.G."/>
            <person name="Liu Y."/>
            <person name="Malik S.B."/>
            <person name="Maier U.G."/>
            <person name="McRose D."/>
            <person name="Mock T."/>
            <person name="Neilson J.A."/>
            <person name="Onodera N.T."/>
            <person name="Poole A.M."/>
            <person name="Pritham E.J."/>
            <person name="Richards T.A."/>
            <person name="Rocap G."/>
            <person name="Roy S.W."/>
            <person name="Sarai C."/>
            <person name="Schaack S."/>
            <person name="Shirato S."/>
            <person name="Slamovits C.H."/>
            <person name="Spencer D.F."/>
            <person name="Suzuki S."/>
            <person name="Worden A.Z."/>
            <person name="Zauner S."/>
            <person name="Barry K."/>
            <person name="Bell C."/>
            <person name="Bharti A.K."/>
            <person name="Crow J.A."/>
            <person name="Grimwood J."/>
            <person name="Kramer R."/>
            <person name="Lindquist E."/>
            <person name="Lucas S."/>
            <person name="Salamov A."/>
            <person name="McFadden G.I."/>
            <person name="Lane C.E."/>
            <person name="Keeling P.J."/>
            <person name="Gray M.W."/>
            <person name="Grigoriev I.V."/>
            <person name="Archibald J.M."/>
        </authorList>
    </citation>
    <scope>NUCLEOTIDE SEQUENCE</scope>
    <source>
        <strain evidence="2 4">CCMP2712</strain>
    </source>
</reference>
<dbReference type="EMBL" id="JH992983">
    <property type="protein sequence ID" value="EKX48960.1"/>
    <property type="molecule type" value="Genomic_DNA"/>
</dbReference>
<proteinExistence type="predicted"/>
<reference evidence="3" key="3">
    <citation type="submission" date="2016-03" db="UniProtKB">
        <authorList>
            <consortium name="EnsemblProtists"/>
        </authorList>
    </citation>
    <scope>IDENTIFICATION</scope>
</reference>
<feature type="region of interest" description="Disordered" evidence="1">
    <location>
        <begin position="1"/>
        <end position="39"/>
    </location>
</feature>
<gene>
    <name evidence="2" type="ORF">GUITHDRAFT_105044</name>
</gene>
<dbReference type="EnsemblProtists" id="EKX48960">
    <property type="protein sequence ID" value="EKX48960"/>
    <property type="gene ID" value="GUITHDRAFT_105044"/>
</dbReference>
<dbReference type="RefSeq" id="XP_005835940.1">
    <property type="nucleotide sequence ID" value="XM_005835883.1"/>
</dbReference>